<dbReference type="OrthoDB" id="4324067at2"/>
<dbReference type="EMBL" id="BSRX01000051">
    <property type="protein sequence ID" value="GLW58365.1"/>
    <property type="molecule type" value="Genomic_DNA"/>
</dbReference>
<protein>
    <submittedName>
        <fullName evidence="3">Membrane protein</fullName>
    </submittedName>
</protein>
<name>A0A9W6UT91_9ACTN</name>
<keyword evidence="2" id="KW-0472">Membrane</keyword>
<keyword evidence="2" id="KW-1133">Transmembrane helix</keyword>
<dbReference type="Pfam" id="PF14155">
    <property type="entry name" value="DUF4307"/>
    <property type="match status" value="1"/>
</dbReference>
<proteinExistence type="predicted"/>
<evidence type="ECO:0000313" key="3">
    <source>
        <dbReference type="EMBL" id="GLW58365.1"/>
    </source>
</evidence>
<dbReference type="AlphaFoldDB" id="A0A9W6UT91"/>
<keyword evidence="2" id="KW-0812">Transmembrane</keyword>
<organism evidence="3 4">
    <name type="scientific">Kitasatospora phosalacinea</name>
    <dbReference type="NCBI Taxonomy" id="2065"/>
    <lineage>
        <taxon>Bacteria</taxon>
        <taxon>Bacillati</taxon>
        <taxon>Actinomycetota</taxon>
        <taxon>Actinomycetes</taxon>
        <taxon>Kitasatosporales</taxon>
        <taxon>Streptomycetaceae</taxon>
        <taxon>Kitasatospora</taxon>
    </lineage>
</organism>
<accession>A0A9W6UT91</accession>
<dbReference type="Proteomes" id="UP001165143">
    <property type="component" value="Unassembled WGS sequence"/>
</dbReference>
<evidence type="ECO:0000256" key="1">
    <source>
        <dbReference type="SAM" id="MobiDB-lite"/>
    </source>
</evidence>
<dbReference type="RefSeq" id="WP_051777759.1">
    <property type="nucleotide sequence ID" value="NZ_BSRX01000051.1"/>
</dbReference>
<comment type="caution">
    <text evidence="3">The sequence shown here is derived from an EMBL/GenBank/DDBJ whole genome shotgun (WGS) entry which is preliminary data.</text>
</comment>
<feature type="region of interest" description="Disordered" evidence="1">
    <location>
        <begin position="1"/>
        <end position="32"/>
    </location>
</feature>
<evidence type="ECO:0000256" key="2">
    <source>
        <dbReference type="SAM" id="Phobius"/>
    </source>
</evidence>
<evidence type="ECO:0000313" key="4">
    <source>
        <dbReference type="Proteomes" id="UP001165143"/>
    </source>
</evidence>
<reference evidence="3" key="1">
    <citation type="submission" date="2023-02" db="EMBL/GenBank/DDBJ databases">
        <title>Kitasatospora phosalacinea NBRC 14362.</title>
        <authorList>
            <person name="Ichikawa N."/>
            <person name="Sato H."/>
            <person name="Tonouchi N."/>
        </authorList>
    </citation>
    <scope>NUCLEOTIDE SEQUENCE</scope>
    <source>
        <strain evidence="3">NBRC 14362</strain>
    </source>
</reference>
<sequence>MDHSPTPETQAAPPASPPVAPPAGRYDRGGDRDADRKLRVAAVVCGVLFLGLVAWLGGSYLLRETKLNGTVPTFQAVSDTELQLQLSVRKDDGTAGVCTVRSQGADGAVVGQSDFRVPAAGSSYDEVVTLRTTARGTTAELLGCTPDEE</sequence>
<feature type="transmembrane region" description="Helical" evidence="2">
    <location>
        <begin position="40"/>
        <end position="62"/>
    </location>
</feature>
<gene>
    <name evidence="3" type="ORF">Kpho01_63760</name>
</gene>
<dbReference type="InterPro" id="IPR025443">
    <property type="entry name" value="DUF4307"/>
</dbReference>